<evidence type="ECO:0000313" key="11">
    <source>
        <dbReference type="EMBL" id="SIQ48698.1"/>
    </source>
</evidence>
<evidence type="ECO:0000256" key="6">
    <source>
        <dbReference type="ARBA" id="ARBA00023002"/>
    </source>
</evidence>
<dbReference type="InterPro" id="IPR036010">
    <property type="entry name" value="2Fe-2S_ferredoxin-like_sf"/>
</dbReference>
<evidence type="ECO:0000256" key="7">
    <source>
        <dbReference type="ARBA" id="ARBA00023004"/>
    </source>
</evidence>
<dbReference type="STRING" id="1077936.SAMN05421545_0135"/>
<dbReference type="GO" id="GO:0046872">
    <property type="term" value="F:metal ion binding"/>
    <property type="evidence" value="ECO:0007669"/>
    <property type="project" value="UniProtKB-KW"/>
</dbReference>
<dbReference type="Proteomes" id="UP000185924">
    <property type="component" value="Unassembled WGS sequence"/>
</dbReference>
<dbReference type="Pfam" id="PF00970">
    <property type="entry name" value="FAD_binding_6"/>
    <property type="match status" value="1"/>
</dbReference>
<dbReference type="OrthoDB" id="9789468at2"/>
<dbReference type="Gene3D" id="3.40.50.80">
    <property type="entry name" value="Nucleotide-binding domain of ferredoxin-NADP reductase (FNR) module"/>
    <property type="match status" value="1"/>
</dbReference>
<dbReference type="GO" id="GO:0016491">
    <property type="term" value="F:oxidoreductase activity"/>
    <property type="evidence" value="ECO:0007669"/>
    <property type="project" value="UniProtKB-KW"/>
</dbReference>
<dbReference type="PRINTS" id="PR00410">
    <property type="entry name" value="PHEHYDRXLASE"/>
</dbReference>
<organism evidence="11 12">
    <name type="scientific">Pontibacter lucknowensis</name>
    <dbReference type="NCBI Taxonomy" id="1077936"/>
    <lineage>
        <taxon>Bacteria</taxon>
        <taxon>Pseudomonadati</taxon>
        <taxon>Bacteroidota</taxon>
        <taxon>Cytophagia</taxon>
        <taxon>Cytophagales</taxon>
        <taxon>Hymenobacteraceae</taxon>
        <taxon>Pontibacter</taxon>
    </lineage>
</organism>
<feature type="domain" description="2Fe-2S ferredoxin-type" evidence="9">
    <location>
        <begin position="267"/>
        <end position="355"/>
    </location>
</feature>
<keyword evidence="8" id="KW-0411">Iron-sulfur</keyword>
<dbReference type="RefSeq" id="WP_076420407.1">
    <property type="nucleotide sequence ID" value="NZ_FTNM01000001.1"/>
</dbReference>
<dbReference type="InterPro" id="IPR039261">
    <property type="entry name" value="FNR_nucleotide-bd"/>
</dbReference>
<accession>A0A1N6T5P1</accession>
<dbReference type="PROSITE" id="PS51085">
    <property type="entry name" value="2FE2S_FER_2"/>
    <property type="match status" value="1"/>
</dbReference>
<comment type="cofactor">
    <cofactor evidence="1">
        <name>FAD</name>
        <dbReference type="ChEBI" id="CHEBI:57692"/>
    </cofactor>
</comment>
<evidence type="ECO:0000256" key="5">
    <source>
        <dbReference type="ARBA" id="ARBA00022827"/>
    </source>
</evidence>
<gene>
    <name evidence="11" type="ORF">SAMN05421545_0135</name>
</gene>
<name>A0A1N6T5P1_9BACT</name>
<dbReference type="PROSITE" id="PS51384">
    <property type="entry name" value="FAD_FR"/>
    <property type="match status" value="1"/>
</dbReference>
<dbReference type="Pfam" id="PF00175">
    <property type="entry name" value="NAD_binding_1"/>
    <property type="match status" value="1"/>
</dbReference>
<dbReference type="InterPro" id="IPR050415">
    <property type="entry name" value="MRET"/>
</dbReference>
<sequence length="355" mass="39918">MTHPVPDDNRHYRSLIIRHIQEEVPGVKTFVLEPEDGKPLPYKAGQYLTLVHHSTHGEVRRSYSITSSPALQEPLTIGVKRIENGLFSRMLIDNARVGDKLITTGAAGLFTLPEESTEYKQLFFLAAGSGITPIYSLLKTLLHARPDLSAVLFYSNSFPEKAMFLKPLQQLTTDFPDRFHTEFLFSNSPDLSRARLHKDLLQRFISSLSRVPHGELLFYICGPDNYMRLMSFALRQFGIPESNIRKEIFNTDIRKPAKLMPPDTAAHNVTLHIGGGTHQIISRYPNNILQSARQAGIPMPYSCETGKCGSCLARVLKGKVWMSYNEVLTERDIEKGMTLTCVAFPVGGDVELEIM</sequence>
<dbReference type="SUPFAM" id="SSF52343">
    <property type="entry name" value="Ferredoxin reductase-like, C-terminal NADP-linked domain"/>
    <property type="match status" value="1"/>
</dbReference>
<evidence type="ECO:0000259" key="9">
    <source>
        <dbReference type="PROSITE" id="PS51085"/>
    </source>
</evidence>
<keyword evidence="4" id="KW-0479">Metal-binding</keyword>
<dbReference type="CDD" id="cd00207">
    <property type="entry name" value="fer2"/>
    <property type="match status" value="1"/>
</dbReference>
<dbReference type="PROSITE" id="PS00197">
    <property type="entry name" value="2FE2S_FER_1"/>
    <property type="match status" value="1"/>
</dbReference>
<keyword evidence="7" id="KW-0408">Iron</keyword>
<dbReference type="InterPro" id="IPR008333">
    <property type="entry name" value="Cbr1-like_FAD-bd_dom"/>
</dbReference>
<feature type="domain" description="FAD-binding FR-type" evidence="10">
    <location>
        <begin position="10"/>
        <end position="113"/>
    </location>
</feature>
<proteinExistence type="predicted"/>
<dbReference type="InterPro" id="IPR012675">
    <property type="entry name" value="Beta-grasp_dom_sf"/>
</dbReference>
<evidence type="ECO:0000256" key="2">
    <source>
        <dbReference type="ARBA" id="ARBA00022630"/>
    </source>
</evidence>
<dbReference type="InterPro" id="IPR017927">
    <property type="entry name" value="FAD-bd_FR_type"/>
</dbReference>
<dbReference type="PANTHER" id="PTHR47354:SF8">
    <property type="entry name" value="1,2-PHENYLACETYL-COA EPOXIDASE, SUBUNIT E"/>
    <property type="match status" value="1"/>
</dbReference>
<dbReference type="InterPro" id="IPR001041">
    <property type="entry name" value="2Fe-2S_ferredoxin-type"/>
</dbReference>
<dbReference type="Gene3D" id="3.10.20.30">
    <property type="match status" value="1"/>
</dbReference>
<dbReference type="SUPFAM" id="SSF54292">
    <property type="entry name" value="2Fe-2S ferredoxin-like"/>
    <property type="match status" value="1"/>
</dbReference>
<evidence type="ECO:0000259" key="10">
    <source>
        <dbReference type="PROSITE" id="PS51384"/>
    </source>
</evidence>
<evidence type="ECO:0000256" key="1">
    <source>
        <dbReference type="ARBA" id="ARBA00001974"/>
    </source>
</evidence>
<evidence type="ECO:0000256" key="3">
    <source>
        <dbReference type="ARBA" id="ARBA00022714"/>
    </source>
</evidence>
<dbReference type="AlphaFoldDB" id="A0A1N6T5P1"/>
<dbReference type="Pfam" id="PF00111">
    <property type="entry name" value="Fer2"/>
    <property type="match status" value="1"/>
</dbReference>
<dbReference type="InterPro" id="IPR017938">
    <property type="entry name" value="Riboflavin_synthase-like_b-brl"/>
</dbReference>
<evidence type="ECO:0000256" key="8">
    <source>
        <dbReference type="ARBA" id="ARBA00023014"/>
    </source>
</evidence>
<reference evidence="12" key="1">
    <citation type="submission" date="2017-01" db="EMBL/GenBank/DDBJ databases">
        <authorList>
            <person name="Varghese N."/>
            <person name="Submissions S."/>
        </authorList>
    </citation>
    <scope>NUCLEOTIDE SEQUENCE [LARGE SCALE GENOMIC DNA]</scope>
    <source>
        <strain evidence="12">DM9</strain>
    </source>
</reference>
<dbReference type="InterPro" id="IPR001433">
    <property type="entry name" value="OxRdtase_FAD/NAD-bd"/>
</dbReference>
<keyword evidence="2" id="KW-0285">Flavoprotein</keyword>
<dbReference type="EMBL" id="FTNM01000001">
    <property type="protein sequence ID" value="SIQ48698.1"/>
    <property type="molecule type" value="Genomic_DNA"/>
</dbReference>
<keyword evidence="6" id="KW-0560">Oxidoreductase</keyword>
<keyword evidence="5" id="KW-0274">FAD</keyword>
<keyword evidence="3" id="KW-0001">2Fe-2S</keyword>
<dbReference type="InterPro" id="IPR006058">
    <property type="entry name" value="2Fe2S_fd_BS"/>
</dbReference>
<dbReference type="Gene3D" id="2.40.30.10">
    <property type="entry name" value="Translation factors"/>
    <property type="match status" value="1"/>
</dbReference>
<keyword evidence="12" id="KW-1185">Reference proteome</keyword>
<dbReference type="SUPFAM" id="SSF63380">
    <property type="entry name" value="Riboflavin synthase domain-like"/>
    <property type="match status" value="1"/>
</dbReference>
<dbReference type="PANTHER" id="PTHR47354">
    <property type="entry name" value="NADH OXIDOREDUCTASE HCR"/>
    <property type="match status" value="1"/>
</dbReference>
<evidence type="ECO:0000313" key="12">
    <source>
        <dbReference type="Proteomes" id="UP000185924"/>
    </source>
</evidence>
<dbReference type="GO" id="GO:0050660">
    <property type="term" value="F:flavin adenine dinucleotide binding"/>
    <property type="evidence" value="ECO:0007669"/>
    <property type="project" value="TreeGrafter"/>
</dbReference>
<protein>
    <submittedName>
        <fullName evidence="11">Ring-1,2-phenylacetyl-CoA epoxidase subunit PaaE</fullName>
    </submittedName>
</protein>
<dbReference type="GO" id="GO:0051537">
    <property type="term" value="F:2 iron, 2 sulfur cluster binding"/>
    <property type="evidence" value="ECO:0007669"/>
    <property type="project" value="UniProtKB-KW"/>
</dbReference>
<evidence type="ECO:0000256" key="4">
    <source>
        <dbReference type="ARBA" id="ARBA00022723"/>
    </source>
</evidence>